<comment type="cofactor">
    <cofactor evidence="8">
        <name>Zn(2+)</name>
        <dbReference type="ChEBI" id="CHEBI:29105"/>
    </cofactor>
    <text evidence="8">Binds 1 zinc ion.</text>
</comment>
<evidence type="ECO:0000313" key="10">
    <source>
        <dbReference type="EMBL" id="HGZ12499.1"/>
    </source>
</evidence>
<feature type="zinc finger region" evidence="8">
    <location>
        <begin position="3"/>
        <end position="34"/>
    </location>
</feature>
<keyword evidence="2 8" id="KW-0547">Nucleotide-binding</keyword>
<evidence type="ECO:0000256" key="5">
    <source>
        <dbReference type="ARBA" id="ARBA00023015"/>
    </source>
</evidence>
<name>A0A7C5ENM6_9BACT</name>
<keyword evidence="5 8" id="KW-0805">Transcription regulation</keyword>
<dbReference type="InterPro" id="IPR055173">
    <property type="entry name" value="NrdR-like_N"/>
</dbReference>
<keyword evidence="8" id="KW-0862">Zinc</keyword>
<reference evidence="10" key="1">
    <citation type="journal article" date="2020" name="mSystems">
        <title>Genome- and Community-Level Interaction Insights into Carbon Utilization and Element Cycling Functions of Hydrothermarchaeota in Hydrothermal Sediment.</title>
        <authorList>
            <person name="Zhou Z."/>
            <person name="Liu Y."/>
            <person name="Xu W."/>
            <person name="Pan J."/>
            <person name="Luo Z.H."/>
            <person name="Li M."/>
        </authorList>
    </citation>
    <scope>NUCLEOTIDE SEQUENCE [LARGE SCALE GENOMIC DNA]</scope>
    <source>
        <strain evidence="10">SpSt-853</strain>
    </source>
</reference>
<dbReference type="GO" id="GO:0005524">
    <property type="term" value="F:ATP binding"/>
    <property type="evidence" value="ECO:0007669"/>
    <property type="project" value="UniProtKB-UniRule"/>
</dbReference>
<evidence type="ECO:0000259" key="9">
    <source>
        <dbReference type="PROSITE" id="PS51161"/>
    </source>
</evidence>
<keyword evidence="6 8" id="KW-0238">DNA-binding</keyword>
<keyword evidence="3 8" id="KW-0863">Zinc-finger</keyword>
<dbReference type="Pfam" id="PF22811">
    <property type="entry name" value="Zn_ribbon_NrdR"/>
    <property type="match status" value="1"/>
</dbReference>
<proteinExistence type="inferred from homology"/>
<accession>A0A7C5ENM6</accession>
<dbReference type="InterPro" id="IPR005144">
    <property type="entry name" value="ATP-cone_dom"/>
</dbReference>
<comment type="similarity">
    <text evidence="8">Belongs to the NrdR family.</text>
</comment>
<organism evidence="10">
    <name type="scientific">Desulfobacca acetoxidans</name>
    <dbReference type="NCBI Taxonomy" id="60893"/>
    <lineage>
        <taxon>Bacteria</taxon>
        <taxon>Pseudomonadati</taxon>
        <taxon>Thermodesulfobacteriota</taxon>
        <taxon>Desulfobaccia</taxon>
        <taxon>Desulfobaccales</taxon>
        <taxon>Desulfobaccaceae</taxon>
        <taxon>Desulfobacca</taxon>
    </lineage>
</organism>
<dbReference type="AlphaFoldDB" id="A0A7C5ENM6"/>
<evidence type="ECO:0000256" key="3">
    <source>
        <dbReference type="ARBA" id="ARBA00022771"/>
    </source>
</evidence>
<evidence type="ECO:0000256" key="2">
    <source>
        <dbReference type="ARBA" id="ARBA00022741"/>
    </source>
</evidence>
<dbReference type="GO" id="GO:0008270">
    <property type="term" value="F:zinc ion binding"/>
    <property type="evidence" value="ECO:0007669"/>
    <property type="project" value="UniProtKB-UniRule"/>
</dbReference>
<evidence type="ECO:0000256" key="7">
    <source>
        <dbReference type="ARBA" id="ARBA00023163"/>
    </source>
</evidence>
<dbReference type="EMBL" id="DTKJ01000066">
    <property type="protein sequence ID" value="HGZ12499.1"/>
    <property type="molecule type" value="Genomic_DNA"/>
</dbReference>
<feature type="domain" description="ATP-cone" evidence="9">
    <location>
        <begin position="49"/>
        <end position="139"/>
    </location>
</feature>
<keyword evidence="1 8" id="KW-0678">Repressor</keyword>
<dbReference type="NCBIfam" id="TIGR00244">
    <property type="entry name" value="transcriptional regulator NrdR"/>
    <property type="match status" value="1"/>
</dbReference>
<dbReference type="InterPro" id="IPR003796">
    <property type="entry name" value="RNR_NrdR-like"/>
</dbReference>
<evidence type="ECO:0000256" key="6">
    <source>
        <dbReference type="ARBA" id="ARBA00023125"/>
    </source>
</evidence>
<keyword evidence="7 8" id="KW-0804">Transcription</keyword>
<keyword evidence="8" id="KW-0479">Metal-binding</keyword>
<evidence type="ECO:0000256" key="1">
    <source>
        <dbReference type="ARBA" id="ARBA00022491"/>
    </source>
</evidence>
<keyword evidence="4 8" id="KW-0067">ATP-binding</keyword>
<dbReference type="HAMAP" id="MF_00440">
    <property type="entry name" value="NrdR"/>
    <property type="match status" value="1"/>
</dbReference>
<dbReference type="GO" id="GO:0045892">
    <property type="term" value="P:negative regulation of DNA-templated transcription"/>
    <property type="evidence" value="ECO:0007669"/>
    <property type="project" value="UniProtKB-UniRule"/>
</dbReference>
<evidence type="ECO:0000256" key="4">
    <source>
        <dbReference type="ARBA" id="ARBA00022840"/>
    </source>
</evidence>
<protein>
    <recommendedName>
        <fullName evidence="8">Transcriptional repressor NrdR</fullName>
    </recommendedName>
</protein>
<dbReference type="PROSITE" id="PS51161">
    <property type="entry name" value="ATP_CONE"/>
    <property type="match status" value="1"/>
</dbReference>
<dbReference type="Pfam" id="PF03477">
    <property type="entry name" value="ATP-cone"/>
    <property type="match status" value="1"/>
</dbReference>
<sequence length="163" mass="19352">MRCPFCHSTQNRVIDSRPSREANAIRRRRECLKCGRRFTTYEQVEETLPLIIKKDGRREPYQRTKVAEGIKKACEKRPVSIDTIENFLDDLEREMLESGHREIPSSWIGERVMAKLREWDEVAYVRFASVYRHFTDATDFMREIRNLLASREEMPKKGELEQG</sequence>
<evidence type="ECO:0000256" key="8">
    <source>
        <dbReference type="HAMAP-Rule" id="MF_00440"/>
    </source>
</evidence>
<gene>
    <name evidence="8 10" type="primary">nrdR</name>
    <name evidence="10" type="ORF">ENW48_09830</name>
</gene>
<dbReference type="PANTHER" id="PTHR30455">
    <property type="entry name" value="TRANSCRIPTIONAL REPRESSOR NRDR"/>
    <property type="match status" value="1"/>
</dbReference>
<dbReference type="PANTHER" id="PTHR30455:SF2">
    <property type="entry name" value="TRANSCRIPTIONAL REPRESSOR NRDR"/>
    <property type="match status" value="1"/>
</dbReference>
<comment type="function">
    <text evidence="8">Negatively regulates transcription of bacterial ribonucleotide reductase nrd genes and operons by binding to NrdR-boxes.</text>
</comment>
<dbReference type="GO" id="GO:0003677">
    <property type="term" value="F:DNA binding"/>
    <property type="evidence" value="ECO:0007669"/>
    <property type="project" value="UniProtKB-KW"/>
</dbReference>
<comment type="caution">
    <text evidence="10">The sequence shown here is derived from an EMBL/GenBank/DDBJ whole genome shotgun (WGS) entry which is preliminary data.</text>
</comment>